<proteinExistence type="predicted"/>
<dbReference type="InterPro" id="IPR036909">
    <property type="entry name" value="Cyt_c-like_dom_sf"/>
</dbReference>
<feature type="domain" description="Cytochrome c" evidence="6">
    <location>
        <begin position="22"/>
        <end position="128"/>
    </location>
</feature>
<keyword evidence="1 4" id="KW-0349">Heme</keyword>
<dbReference type="AlphaFoldDB" id="A0A1T4YLT0"/>
<dbReference type="PROSITE" id="PS51007">
    <property type="entry name" value="CYTC"/>
    <property type="match status" value="1"/>
</dbReference>
<evidence type="ECO:0000256" key="4">
    <source>
        <dbReference type="PROSITE-ProRule" id="PRU00433"/>
    </source>
</evidence>
<evidence type="ECO:0000313" key="7">
    <source>
        <dbReference type="EMBL" id="SKB02235.1"/>
    </source>
</evidence>
<dbReference type="GO" id="GO:0020037">
    <property type="term" value="F:heme binding"/>
    <property type="evidence" value="ECO:0007669"/>
    <property type="project" value="InterPro"/>
</dbReference>
<keyword evidence="2 4" id="KW-0479">Metal-binding</keyword>
<dbReference type="STRING" id="48467.SAMN02745166_03589"/>
<dbReference type="EMBL" id="FUYE01000013">
    <property type="protein sequence ID" value="SKB02235.1"/>
    <property type="molecule type" value="Genomic_DNA"/>
</dbReference>
<dbReference type="RefSeq" id="WP_078814767.1">
    <property type="nucleotide sequence ID" value="NZ_FUYE01000013.1"/>
</dbReference>
<dbReference type="Proteomes" id="UP000190774">
    <property type="component" value="Unassembled WGS sequence"/>
</dbReference>
<keyword evidence="5" id="KW-0732">Signal</keyword>
<accession>A0A1T4YLT0</accession>
<protein>
    <submittedName>
        <fullName evidence="7">Planctomycete cytochrome C</fullName>
    </submittedName>
</protein>
<sequence>MKIKLTLAAVAAAFAVSTASAEDVDFEKQILPILKDNCFKCHEKEHEDNGRVKKPKGGLALDSAAAIMKGGKEYPDANVVAGKPDESWLLKTMALPESDEYAMPPEGKGDRVSAENQALIKKWIESGASFGAWKGAE</sequence>
<dbReference type="PANTHER" id="PTHR35889">
    <property type="entry name" value="CYCLOINULO-OLIGOSACCHARIDE FRUCTANOTRANSFERASE-RELATED"/>
    <property type="match status" value="1"/>
</dbReference>
<dbReference type="InterPro" id="IPR009056">
    <property type="entry name" value="Cyt_c-like_dom"/>
</dbReference>
<evidence type="ECO:0000313" key="8">
    <source>
        <dbReference type="Proteomes" id="UP000190774"/>
    </source>
</evidence>
<dbReference type="PANTHER" id="PTHR35889:SF3">
    <property type="entry name" value="F-BOX DOMAIN-CONTAINING PROTEIN"/>
    <property type="match status" value="1"/>
</dbReference>
<evidence type="ECO:0000256" key="1">
    <source>
        <dbReference type="ARBA" id="ARBA00022617"/>
    </source>
</evidence>
<dbReference type="GO" id="GO:0009055">
    <property type="term" value="F:electron transfer activity"/>
    <property type="evidence" value="ECO:0007669"/>
    <property type="project" value="InterPro"/>
</dbReference>
<feature type="signal peptide" evidence="5">
    <location>
        <begin position="1"/>
        <end position="21"/>
    </location>
</feature>
<organism evidence="7 8">
    <name type="scientific">Prosthecobacter debontii</name>
    <dbReference type="NCBI Taxonomy" id="48467"/>
    <lineage>
        <taxon>Bacteria</taxon>
        <taxon>Pseudomonadati</taxon>
        <taxon>Verrucomicrobiota</taxon>
        <taxon>Verrucomicrobiia</taxon>
        <taxon>Verrucomicrobiales</taxon>
        <taxon>Verrucomicrobiaceae</taxon>
        <taxon>Prosthecobacter</taxon>
    </lineage>
</organism>
<feature type="chain" id="PRO_5013295644" evidence="5">
    <location>
        <begin position="22"/>
        <end position="137"/>
    </location>
</feature>
<keyword evidence="8" id="KW-1185">Reference proteome</keyword>
<dbReference type="InterPro" id="IPR011429">
    <property type="entry name" value="Cyt_c_Planctomycete-type"/>
</dbReference>
<dbReference type="Pfam" id="PF07635">
    <property type="entry name" value="PSCyt1"/>
    <property type="match status" value="1"/>
</dbReference>
<name>A0A1T4YLT0_9BACT</name>
<evidence type="ECO:0000259" key="6">
    <source>
        <dbReference type="PROSITE" id="PS51007"/>
    </source>
</evidence>
<dbReference type="OrthoDB" id="9809746at2"/>
<evidence type="ECO:0000256" key="2">
    <source>
        <dbReference type="ARBA" id="ARBA00022723"/>
    </source>
</evidence>
<gene>
    <name evidence="7" type="ORF">SAMN02745166_03589</name>
</gene>
<dbReference type="SUPFAM" id="SSF46626">
    <property type="entry name" value="Cytochrome c"/>
    <property type="match status" value="1"/>
</dbReference>
<evidence type="ECO:0000256" key="5">
    <source>
        <dbReference type="SAM" id="SignalP"/>
    </source>
</evidence>
<dbReference type="GO" id="GO:0046872">
    <property type="term" value="F:metal ion binding"/>
    <property type="evidence" value="ECO:0007669"/>
    <property type="project" value="UniProtKB-KW"/>
</dbReference>
<reference evidence="8" key="1">
    <citation type="submission" date="2017-02" db="EMBL/GenBank/DDBJ databases">
        <authorList>
            <person name="Varghese N."/>
            <person name="Submissions S."/>
        </authorList>
    </citation>
    <scope>NUCLEOTIDE SEQUENCE [LARGE SCALE GENOMIC DNA]</scope>
    <source>
        <strain evidence="8">ATCC 700200</strain>
    </source>
</reference>
<evidence type="ECO:0000256" key="3">
    <source>
        <dbReference type="ARBA" id="ARBA00023004"/>
    </source>
</evidence>
<keyword evidence="3 4" id="KW-0408">Iron</keyword>